<dbReference type="AlphaFoldDB" id="M2SN28"/>
<feature type="region of interest" description="Disordered" evidence="1">
    <location>
        <begin position="402"/>
        <end position="440"/>
    </location>
</feature>
<dbReference type="Proteomes" id="UP000016934">
    <property type="component" value="Unassembled WGS sequence"/>
</dbReference>
<dbReference type="eggNOG" id="ENOG502RP5I">
    <property type="taxonomic scope" value="Eukaryota"/>
</dbReference>
<feature type="region of interest" description="Disordered" evidence="1">
    <location>
        <begin position="301"/>
        <end position="358"/>
    </location>
</feature>
<reference evidence="3" key="2">
    <citation type="journal article" date="2013" name="PLoS Genet.">
        <title>Comparative genome structure, secondary metabolite, and effector coding capacity across Cochliobolus pathogens.</title>
        <authorList>
            <person name="Condon B.J."/>
            <person name="Leng Y."/>
            <person name="Wu D."/>
            <person name="Bushley K.E."/>
            <person name="Ohm R.A."/>
            <person name="Otillar R."/>
            <person name="Martin J."/>
            <person name="Schackwitz W."/>
            <person name="Grimwood J."/>
            <person name="MohdZainudin N."/>
            <person name="Xue C."/>
            <person name="Wang R."/>
            <person name="Manning V.A."/>
            <person name="Dhillon B."/>
            <person name="Tu Z.J."/>
            <person name="Steffenson B.J."/>
            <person name="Salamov A."/>
            <person name="Sun H."/>
            <person name="Lowry S."/>
            <person name="LaButti K."/>
            <person name="Han J."/>
            <person name="Copeland A."/>
            <person name="Lindquist E."/>
            <person name="Barry K."/>
            <person name="Schmutz J."/>
            <person name="Baker S.E."/>
            <person name="Ciuffetti L.M."/>
            <person name="Grigoriev I.V."/>
            <person name="Zhong S."/>
            <person name="Turgeon B.G."/>
        </authorList>
    </citation>
    <scope>NUCLEOTIDE SEQUENCE [LARGE SCALE GENOMIC DNA]</scope>
    <source>
        <strain evidence="3">ND90Pr / ATCC 201652</strain>
    </source>
</reference>
<dbReference type="KEGG" id="bsc:COCSADRAFT_104528"/>
<dbReference type="GeneID" id="19129917"/>
<name>M2SN28_COCSN</name>
<dbReference type="RefSeq" id="XP_007706117.1">
    <property type="nucleotide sequence ID" value="XM_007707927.1"/>
</dbReference>
<accession>M2SN28</accession>
<dbReference type="OMA" id="WITTWEM"/>
<evidence type="ECO:0000313" key="2">
    <source>
        <dbReference type="EMBL" id="EMD58182.1"/>
    </source>
</evidence>
<gene>
    <name evidence="2" type="ORF">COCSADRAFT_104528</name>
</gene>
<feature type="region of interest" description="Disordered" evidence="1">
    <location>
        <begin position="70"/>
        <end position="91"/>
    </location>
</feature>
<sequence>MSNHATRDATVILTDSNNWTAWYRQLKIKCESLKIWALADPEGSQEPQPKPTLPLPPVLSNYESIATLPSITSTASSSRTRGNTQPSRRDEPIVVDIPTRVSDLTTSGREEYREDREDYKMRMEAYRFLEKEYKEEQAKYEKLLVHILGTVSPHLQLSCCHTGNSVREWIKSLQETVGVDPEEERIRARERYLGALRPMRTPNNWEPWLMEYDQAATRAEALEVSEVRNTKDVIRDFLDAVTKVAPNWVATFSGPGYDKAAMDRKKVMKLFREHMSQSNPTKGKQKSAFAAGEASFLAGGESDQDTLRDASDVSQRAPPAQSQGNLGKPGKKRKRDGQETKSKQFPKRNTAAAGDECPACGQRHNLSDCYYAFPEKAPDWFKPNRTIARLVEHRTKFDNELQGAMNSLIPTRREARLTSSSRSSSTPQMKMSQTPDAQVG</sequence>
<feature type="compositionally biased region" description="Low complexity" evidence="1">
    <location>
        <begin position="417"/>
        <end position="426"/>
    </location>
</feature>
<evidence type="ECO:0008006" key="4">
    <source>
        <dbReference type="Google" id="ProtNLM"/>
    </source>
</evidence>
<feature type="compositionally biased region" description="Polar residues" evidence="1">
    <location>
        <begin position="427"/>
        <end position="440"/>
    </location>
</feature>
<dbReference type="OrthoDB" id="3711801at2759"/>
<protein>
    <recommendedName>
        <fullName evidence="4">Gag protein</fullName>
    </recommendedName>
</protein>
<evidence type="ECO:0000313" key="3">
    <source>
        <dbReference type="Proteomes" id="UP000016934"/>
    </source>
</evidence>
<proteinExistence type="predicted"/>
<dbReference type="HOGENOM" id="CLU_053170_2_0_1"/>
<organism evidence="2 3">
    <name type="scientific">Cochliobolus sativus (strain ND90Pr / ATCC 201652)</name>
    <name type="common">Common root rot and spot blotch fungus</name>
    <name type="synonym">Bipolaris sorokiniana</name>
    <dbReference type="NCBI Taxonomy" id="665912"/>
    <lineage>
        <taxon>Eukaryota</taxon>
        <taxon>Fungi</taxon>
        <taxon>Dikarya</taxon>
        <taxon>Ascomycota</taxon>
        <taxon>Pezizomycotina</taxon>
        <taxon>Dothideomycetes</taxon>
        <taxon>Pleosporomycetidae</taxon>
        <taxon>Pleosporales</taxon>
        <taxon>Pleosporineae</taxon>
        <taxon>Pleosporaceae</taxon>
        <taxon>Bipolaris</taxon>
    </lineage>
</organism>
<feature type="compositionally biased region" description="Low complexity" evidence="1">
    <location>
        <begin position="70"/>
        <end position="81"/>
    </location>
</feature>
<dbReference type="EMBL" id="KB445673">
    <property type="protein sequence ID" value="EMD58182.1"/>
    <property type="molecule type" value="Genomic_DNA"/>
</dbReference>
<keyword evidence="3" id="KW-1185">Reference proteome</keyword>
<reference evidence="2 3" key="1">
    <citation type="journal article" date="2012" name="PLoS Pathog.">
        <title>Diverse lifestyles and strategies of plant pathogenesis encoded in the genomes of eighteen Dothideomycetes fungi.</title>
        <authorList>
            <person name="Ohm R.A."/>
            <person name="Feau N."/>
            <person name="Henrissat B."/>
            <person name="Schoch C.L."/>
            <person name="Horwitz B.A."/>
            <person name="Barry K.W."/>
            <person name="Condon B.J."/>
            <person name="Copeland A.C."/>
            <person name="Dhillon B."/>
            <person name="Glaser F."/>
            <person name="Hesse C.N."/>
            <person name="Kosti I."/>
            <person name="LaButti K."/>
            <person name="Lindquist E.A."/>
            <person name="Lucas S."/>
            <person name="Salamov A.A."/>
            <person name="Bradshaw R.E."/>
            <person name="Ciuffetti L."/>
            <person name="Hamelin R.C."/>
            <person name="Kema G.H.J."/>
            <person name="Lawrence C."/>
            <person name="Scott J.A."/>
            <person name="Spatafora J.W."/>
            <person name="Turgeon B.G."/>
            <person name="de Wit P.J.G.M."/>
            <person name="Zhong S."/>
            <person name="Goodwin S.B."/>
            <person name="Grigoriev I.V."/>
        </authorList>
    </citation>
    <scope>NUCLEOTIDE SEQUENCE [LARGE SCALE GENOMIC DNA]</scope>
    <source>
        <strain evidence="3">ND90Pr / ATCC 201652</strain>
    </source>
</reference>
<evidence type="ECO:0000256" key="1">
    <source>
        <dbReference type="SAM" id="MobiDB-lite"/>
    </source>
</evidence>